<proteinExistence type="predicted"/>
<gene>
    <name evidence="1" type="ORF">NFC81_12410</name>
</gene>
<dbReference type="EMBL" id="CP101717">
    <property type="protein sequence ID" value="WLD59695.1"/>
    <property type="molecule type" value="Genomic_DNA"/>
</dbReference>
<dbReference type="PANTHER" id="PTHR36931">
    <property type="entry name" value="UPF0153 PROTEIN YEIW"/>
    <property type="match status" value="1"/>
</dbReference>
<dbReference type="PANTHER" id="PTHR36931:SF1">
    <property type="entry name" value="UPF0153 PROTEIN YEIW"/>
    <property type="match status" value="1"/>
</dbReference>
<evidence type="ECO:0000313" key="1">
    <source>
        <dbReference type="EMBL" id="WLD59695.1"/>
    </source>
</evidence>
<dbReference type="Pfam" id="PF03692">
    <property type="entry name" value="CxxCxxCC"/>
    <property type="match status" value="1"/>
</dbReference>
<protein>
    <submittedName>
        <fullName evidence="1">YkgJ family cysteine cluster protein</fullName>
    </submittedName>
</protein>
<dbReference type="RefSeq" id="WP_304996984.1">
    <property type="nucleotide sequence ID" value="NZ_CP101717.1"/>
</dbReference>
<reference evidence="1" key="1">
    <citation type="submission" date="2022-07" db="EMBL/GenBank/DDBJ databases">
        <title>Complete genome sequence of Salinispirillum sp. LH10-3-1 capable of multiple carbohydrate inversion isolated from a soda lake.</title>
        <authorList>
            <person name="Liu J."/>
            <person name="Zhai Y."/>
            <person name="Zhang H."/>
            <person name="Yang H."/>
            <person name="Qu J."/>
            <person name="Li J."/>
        </authorList>
    </citation>
    <scope>NUCLEOTIDE SEQUENCE</scope>
    <source>
        <strain evidence="1">LH 10-3-1</strain>
    </source>
</reference>
<dbReference type="AlphaFoldDB" id="A0AB38YKJ1"/>
<sequence>MICREGCGACCIAPSISSPIPGMPHGKPAGVPCVQLLPDLRCAIFGQPERPKVCSGFMADADVCGDNRIEALNLLEMWERDTGVPPMIDTGQASVQ</sequence>
<organism evidence="1">
    <name type="scientific">Salinispirillum sp. LH 10-3-1</name>
    <dbReference type="NCBI Taxonomy" id="2952525"/>
    <lineage>
        <taxon>Bacteria</taxon>
        <taxon>Pseudomonadati</taxon>
        <taxon>Pseudomonadota</taxon>
        <taxon>Gammaproteobacteria</taxon>
        <taxon>Oceanospirillales</taxon>
        <taxon>Saccharospirillaceae</taxon>
        <taxon>Salinispirillum</taxon>
    </lineage>
</organism>
<name>A0AB38YKJ1_9GAMM</name>
<dbReference type="InterPro" id="IPR052572">
    <property type="entry name" value="UPF0153_domain"/>
</dbReference>
<accession>A0AB38YKJ1</accession>
<dbReference type="InterPro" id="IPR005358">
    <property type="entry name" value="Puta_zinc/iron-chelating_dom"/>
</dbReference>